<proteinExistence type="predicted"/>
<sequence>MALNHGRLAHWHGLNALEALEHEYWNRDLVRKVREELEEAARLLDIHLERVSCPCGDTQEDVAFYRELCEWVVEAERENTLFPLPLVQEALEAHFRGKTESHRCLWRLMEGVHHWVERKETG</sequence>
<gene>
    <name evidence="1" type="ORF">JOE21_002558</name>
</gene>
<dbReference type="RefSeq" id="WP_309866592.1">
    <property type="nucleotide sequence ID" value="NZ_JAVDQG010000005.1"/>
</dbReference>
<organism evidence="1 2">
    <name type="scientific">Desmospora profundinema</name>
    <dbReference type="NCBI Taxonomy" id="1571184"/>
    <lineage>
        <taxon>Bacteria</taxon>
        <taxon>Bacillati</taxon>
        <taxon>Bacillota</taxon>
        <taxon>Bacilli</taxon>
        <taxon>Bacillales</taxon>
        <taxon>Thermoactinomycetaceae</taxon>
        <taxon>Desmospora</taxon>
    </lineage>
</organism>
<dbReference type="EMBL" id="JAVDQG010000005">
    <property type="protein sequence ID" value="MDR6226551.1"/>
    <property type="molecule type" value="Genomic_DNA"/>
</dbReference>
<reference evidence="1 2" key="1">
    <citation type="submission" date="2023-07" db="EMBL/GenBank/DDBJ databases">
        <title>Genomic Encyclopedia of Type Strains, Phase IV (KMG-IV): sequencing the most valuable type-strain genomes for metagenomic binning, comparative biology and taxonomic classification.</title>
        <authorList>
            <person name="Goeker M."/>
        </authorList>
    </citation>
    <scope>NUCLEOTIDE SEQUENCE [LARGE SCALE GENOMIC DNA]</scope>
    <source>
        <strain evidence="1 2">DSM 45903</strain>
    </source>
</reference>
<comment type="caution">
    <text evidence="1">The sequence shown here is derived from an EMBL/GenBank/DDBJ whole genome shotgun (WGS) entry which is preliminary data.</text>
</comment>
<keyword evidence="2" id="KW-1185">Reference proteome</keyword>
<accession>A0ABU1IPA6</accession>
<protein>
    <submittedName>
        <fullName evidence="1">Uncharacterized protein</fullName>
    </submittedName>
</protein>
<evidence type="ECO:0000313" key="2">
    <source>
        <dbReference type="Proteomes" id="UP001185012"/>
    </source>
</evidence>
<dbReference type="Proteomes" id="UP001185012">
    <property type="component" value="Unassembled WGS sequence"/>
</dbReference>
<evidence type="ECO:0000313" key="1">
    <source>
        <dbReference type="EMBL" id="MDR6226551.1"/>
    </source>
</evidence>
<name>A0ABU1IPA6_9BACL</name>